<dbReference type="RefSeq" id="WP_081190011.1">
    <property type="nucleotide sequence ID" value="NZ_MWIH01000002.1"/>
</dbReference>
<organism evidence="2 3">
    <name type="scientific">Saccharomonospora piscinae</name>
    <dbReference type="NCBI Taxonomy" id="687388"/>
    <lineage>
        <taxon>Bacteria</taxon>
        <taxon>Bacillati</taxon>
        <taxon>Actinomycetota</taxon>
        <taxon>Actinomycetes</taxon>
        <taxon>Pseudonocardiales</taxon>
        <taxon>Pseudonocardiaceae</taxon>
        <taxon>Saccharomonospora</taxon>
    </lineage>
</organism>
<dbReference type="Proteomes" id="UP000192591">
    <property type="component" value="Unassembled WGS sequence"/>
</dbReference>
<protein>
    <recommendedName>
        <fullName evidence="4">ESX-1 secretion-associated protein EspA/EspE-like domain-containing protein</fullName>
    </recommendedName>
</protein>
<dbReference type="STRING" id="1962155.B1813_00100"/>
<name>A0A1V9ABU9_SACPI</name>
<feature type="region of interest" description="Disordered" evidence="1">
    <location>
        <begin position="1"/>
        <end position="22"/>
    </location>
</feature>
<sequence>MNPTTAPAPAAEPGAPGDAQPSAVEISTALAELRIAKDAIGGRQWVSAEIAGEPAVSLGGLGATSSPLSALSSAGGDFLTPMISFLEEPLGQLRGEPDSVSGPATEHDGAARGAAALAEDYGSTVEGQTSEWSGGAKANYLDTALQLSDGVLSVAESAATNAEAMIAAGEVVAQVLDIATRLITEAVATIVPIMTQAIAAAPATFGASLAEAIPRCVGIAADYAGRIAAKLGELLASGENLLTLVKGAGAAIAVVRQGLSVISDLADSGGGASAPSGEPAAPGTPELPEAAEDESSEPEAESESESEPEPPGNPLDGEWIPRERT</sequence>
<evidence type="ECO:0000313" key="2">
    <source>
        <dbReference type="EMBL" id="OQO94560.1"/>
    </source>
</evidence>
<evidence type="ECO:0000313" key="3">
    <source>
        <dbReference type="Proteomes" id="UP000192591"/>
    </source>
</evidence>
<dbReference type="EMBL" id="MWIH01000002">
    <property type="protein sequence ID" value="OQO94560.1"/>
    <property type="molecule type" value="Genomic_DNA"/>
</dbReference>
<gene>
    <name evidence="2" type="ORF">B1813_00100</name>
</gene>
<feature type="region of interest" description="Disordered" evidence="1">
    <location>
        <begin position="93"/>
        <end position="113"/>
    </location>
</feature>
<feature type="compositionally biased region" description="Low complexity" evidence="1">
    <location>
        <begin position="273"/>
        <end position="288"/>
    </location>
</feature>
<feature type="compositionally biased region" description="Low complexity" evidence="1">
    <location>
        <begin position="1"/>
        <end position="21"/>
    </location>
</feature>
<keyword evidence="3" id="KW-1185">Reference proteome</keyword>
<feature type="compositionally biased region" description="Acidic residues" evidence="1">
    <location>
        <begin position="289"/>
        <end position="308"/>
    </location>
</feature>
<evidence type="ECO:0008006" key="4">
    <source>
        <dbReference type="Google" id="ProtNLM"/>
    </source>
</evidence>
<comment type="caution">
    <text evidence="2">The sequence shown here is derived from an EMBL/GenBank/DDBJ whole genome shotgun (WGS) entry which is preliminary data.</text>
</comment>
<proteinExistence type="predicted"/>
<accession>A0A1V9ABU9</accession>
<reference evidence="2 3" key="1">
    <citation type="submission" date="2017-02" db="EMBL/GenBank/DDBJ databases">
        <title>Draft genome of Saccharomonospora sp. 154.</title>
        <authorList>
            <person name="Alonso-Carmona G.S."/>
            <person name="De La Haba R."/>
            <person name="Vera-Gargallo B."/>
            <person name="Sandoval-Trujillo A.H."/>
            <person name="Ramirez-Duran N."/>
            <person name="Ventosa A."/>
        </authorList>
    </citation>
    <scope>NUCLEOTIDE SEQUENCE [LARGE SCALE GENOMIC DNA]</scope>
    <source>
        <strain evidence="2 3">LRS4.154</strain>
    </source>
</reference>
<dbReference type="AlphaFoldDB" id="A0A1V9ABU9"/>
<evidence type="ECO:0000256" key="1">
    <source>
        <dbReference type="SAM" id="MobiDB-lite"/>
    </source>
</evidence>
<feature type="region of interest" description="Disordered" evidence="1">
    <location>
        <begin position="266"/>
        <end position="325"/>
    </location>
</feature>